<keyword evidence="3" id="KW-0328">Glycosyltransferase</keyword>
<feature type="domain" description="Glycosyl transferase family 1" evidence="1">
    <location>
        <begin position="206"/>
        <end position="367"/>
    </location>
</feature>
<dbReference type="InterPro" id="IPR001296">
    <property type="entry name" value="Glyco_trans_1"/>
</dbReference>
<dbReference type="GO" id="GO:0016757">
    <property type="term" value="F:glycosyltransferase activity"/>
    <property type="evidence" value="ECO:0007669"/>
    <property type="project" value="UniProtKB-KW"/>
</dbReference>
<reference evidence="3 4" key="1">
    <citation type="journal article" date="2019" name="Int. J. Syst. Evol. Microbiol.">
        <title>The Global Catalogue of Microorganisms (GCM) 10K type strain sequencing project: providing services to taxonomists for standard genome sequencing and annotation.</title>
        <authorList>
            <consortium name="The Broad Institute Genomics Platform"/>
            <consortium name="The Broad Institute Genome Sequencing Center for Infectious Disease"/>
            <person name="Wu L."/>
            <person name="Ma J."/>
        </authorList>
    </citation>
    <scope>NUCLEOTIDE SEQUENCE [LARGE SCALE GENOMIC DNA]</scope>
    <source>
        <strain evidence="3 4">CGMCC 1.12237</strain>
    </source>
</reference>
<evidence type="ECO:0000259" key="1">
    <source>
        <dbReference type="Pfam" id="PF00534"/>
    </source>
</evidence>
<dbReference type="Proteomes" id="UP001596201">
    <property type="component" value="Unassembled WGS sequence"/>
</dbReference>
<dbReference type="SUPFAM" id="SSF53756">
    <property type="entry name" value="UDP-Glycosyltransferase/glycogen phosphorylase"/>
    <property type="match status" value="1"/>
</dbReference>
<dbReference type="EMBL" id="JBHSKX010000004">
    <property type="protein sequence ID" value="MFC5368778.1"/>
    <property type="molecule type" value="Genomic_DNA"/>
</dbReference>
<evidence type="ECO:0000259" key="2">
    <source>
        <dbReference type="Pfam" id="PF13439"/>
    </source>
</evidence>
<dbReference type="Gene3D" id="3.40.50.2000">
    <property type="entry name" value="Glycogen Phosphorylase B"/>
    <property type="match status" value="2"/>
</dbReference>
<dbReference type="EC" id="2.4.-.-" evidence="3"/>
<evidence type="ECO:0000313" key="4">
    <source>
        <dbReference type="Proteomes" id="UP001596201"/>
    </source>
</evidence>
<proteinExistence type="predicted"/>
<dbReference type="RefSeq" id="WP_227231348.1">
    <property type="nucleotide sequence ID" value="NZ_JAJCVJ010000003.1"/>
</dbReference>
<dbReference type="Pfam" id="PF13439">
    <property type="entry name" value="Glyco_transf_4"/>
    <property type="match status" value="1"/>
</dbReference>
<evidence type="ECO:0000313" key="3">
    <source>
        <dbReference type="EMBL" id="MFC5368778.1"/>
    </source>
</evidence>
<comment type="caution">
    <text evidence="3">The sequence shown here is derived from an EMBL/GenBank/DDBJ whole genome shotgun (WGS) entry which is preliminary data.</text>
</comment>
<dbReference type="Pfam" id="PF00534">
    <property type="entry name" value="Glycos_transf_1"/>
    <property type="match status" value="1"/>
</dbReference>
<dbReference type="AlphaFoldDB" id="A0ABD5RG43"/>
<name>A0ABD5RG43_9EURY</name>
<protein>
    <submittedName>
        <fullName evidence="3">Glycosyltransferase</fullName>
        <ecNumber evidence="3">2.4.-.-</ecNumber>
    </submittedName>
</protein>
<gene>
    <name evidence="3" type="ORF">ACFPJ5_17785</name>
</gene>
<sequence>MRFDDKNLLVVSHSYTTFAKQQIDLLAEQFANVVVFVRYNPVAEAADYLPIRWLEPYRKSSKIDEESPDNVEVHTTSLFYLPTDGGYRRLGDRHAERLCEQVRDHPLDFDLLHAHFTWTAGYAARAVSREFDIPFVLTVHANRGRFLDEYENGPEGVYETWRDADAVIRVNRRDLPKLREYSDNAVFVPNGYSRERFSLMDTYVARERLGLDPDADVVFSLGALKKRKGYNYLVDAIADLVERRGRAGDDTPLVCAIGGHGGQKRAIEKQIAERGLEGTVRLLGYIPEEDLSAWMNACDVFALPSTAEGNPTVMFEALGCGKPYVGSDVGGVGEIITDDRYGLLSDAGDVAGLADVIEDGLAREWDRELILSYAEQFTWQEVVAELLDLYESVLTGGEYGGLSVDHGDAVA</sequence>
<dbReference type="InterPro" id="IPR028098">
    <property type="entry name" value="Glyco_trans_4-like_N"/>
</dbReference>
<accession>A0ABD5RG43</accession>
<feature type="domain" description="Glycosyltransferase subfamily 4-like N-terminal" evidence="2">
    <location>
        <begin position="66"/>
        <end position="195"/>
    </location>
</feature>
<keyword evidence="4" id="KW-1185">Reference proteome</keyword>
<keyword evidence="3" id="KW-0808">Transferase</keyword>
<dbReference type="PANTHER" id="PTHR12526">
    <property type="entry name" value="GLYCOSYLTRANSFERASE"/>
    <property type="match status" value="1"/>
</dbReference>
<organism evidence="3 4">
    <name type="scientific">Salinirubrum litoreum</name>
    <dbReference type="NCBI Taxonomy" id="1126234"/>
    <lineage>
        <taxon>Archaea</taxon>
        <taxon>Methanobacteriati</taxon>
        <taxon>Methanobacteriota</taxon>
        <taxon>Stenosarchaea group</taxon>
        <taxon>Halobacteria</taxon>
        <taxon>Halobacteriales</taxon>
        <taxon>Haloferacaceae</taxon>
        <taxon>Salinirubrum</taxon>
    </lineage>
</organism>